<keyword evidence="3" id="KW-0808">Transferase</keyword>
<dbReference type="HOGENOM" id="CLU_381707_0_0_1"/>
<dbReference type="OrthoDB" id="158357at2759"/>
<dbReference type="SMART" id="SM00330">
    <property type="entry name" value="PIPKc"/>
    <property type="match status" value="1"/>
</dbReference>
<feature type="compositionally biased region" description="Polar residues" evidence="1">
    <location>
        <begin position="380"/>
        <end position="389"/>
    </location>
</feature>
<evidence type="ECO:0000313" key="3">
    <source>
        <dbReference type="EMBL" id="EER42651.1"/>
    </source>
</evidence>
<dbReference type="SUPFAM" id="SSF56104">
    <property type="entry name" value="SAICAR synthase-like"/>
    <property type="match status" value="1"/>
</dbReference>
<dbReference type="STRING" id="544712.C6H8L8"/>
<dbReference type="InterPro" id="IPR001875">
    <property type="entry name" value="DED_dom"/>
</dbReference>
<dbReference type="InterPro" id="IPR002498">
    <property type="entry name" value="PInositol-4-P-4/5-kinase_core"/>
</dbReference>
<dbReference type="GO" id="GO:0010008">
    <property type="term" value="C:endosome membrane"/>
    <property type="evidence" value="ECO:0007669"/>
    <property type="project" value="TreeGrafter"/>
</dbReference>
<dbReference type="GO" id="GO:0042981">
    <property type="term" value="P:regulation of apoptotic process"/>
    <property type="evidence" value="ECO:0007669"/>
    <property type="project" value="InterPro"/>
</dbReference>
<feature type="compositionally biased region" description="Basic and acidic residues" evidence="1">
    <location>
        <begin position="362"/>
        <end position="373"/>
    </location>
</feature>
<feature type="region of interest" description="Disordered" evidence="1">
    <location>
        <begin position="218"/>
        <end position="404"/>
    </location>
</feature>
<name>C6H8L8_AJECH</name>
<evidence type="ECO:0000313" key="4">
    <source>
        <dbReference type="Proteomes" id="UP000002624"/>
    </source>
</evidence>
<feature type="region of interest" description="Disordered" evidence="1">
    <location>
        <begin position="117"/>
        <end position="142"/>
    </location>
</feature>
<protein>
    <submittedName>
        <fullName evidence="3">1-phosphatidylinositol-3-phosphate 5-kinase</fullName>
    </submittedName>
</protein>
<evidence type="ECO:0000256" key="1">
    <source>
        <dbReference type="SAM" id="MobiDB-lite"/>
    </source>
</evidence>
<reference evidence="4" key="1">
    <citation type="submission" date="2009-05" db="EMBL/GenBank/DDBJ databases">
        <title>The genome sequence of Ajellomyces capsulatus strain H143.</title>
        <authorList>
            <person name="Champion M."/>
            <person name="Cuomo C.A."/>
            <person name="Ma L.-J."/>
            <person name="Henn M.R."/>
            <person name="Sil A."/>
            <person name="Goldman B."/>
            <person name="Young S.K."/>
            <person name="Kodira C.D."/>
            <person name="Zeng Q."/>
            <person name="Koehrsen M."/>
            <person name="Alvarado L."/>
            <person name="Berlin A.M."/>
            <person name="Borenstein D."/>
            <person name="Chen Z."/>
            <person name="Engels R."/>
            <person name="Freedman E."/>
            <person name="Gellesch M."/>
            <person name="Goldberg J."/>
            <person name="Griggs A."/>
            <person name="Gujja S."/>
            <person name="Heiman D.I."/>
            <person name="Hepburn T.A."/>
            <person name="Howarth C."/>
            <person name="Jen D."/>
            <person name="Larson L."/>
            <person name="Lewis B."/>
            <person name="Mehta T."/>
            <person name="Park D."/>
            <person name="Pearson M."/>
            <person name="Roberts A."/>
            <person name="Saif S."/>
            <person name="Shea T.D."/>
            <person name="Shenoy N."/>
            <person name="Sisk P."/>
            <person name="Stolte C."/>
            <person name="Sykes S."/>
            <person name="Walk T."/>
            <person name="White J."/>
            <person name="Yandava C."/>
            <person name="Klein B."/>
            <person name="McEwen J.G."/>
            <person name="Puccia R."/>
            <person name="Goldman G.H."/>
            <person name="Felipe M.S."/>
            <person name="Nino-Vega G."/>
            <person name="San-Blas G."/>
            <person name="Taylor J.W."/>
            <person name="Mendoza L."/>
            <person name="Galagan J.E."/>
            <person name="Nusbaum C."/>
            <person name="Birren B.W."/>
        </authorList>
    </citation>
    <scope>NUCLEOTIDE SEQUENCE [LARGE SCALE GENOMIC DNA]</scope>
    <source>
        <strain evidence="4">H143</strain>
    </source>
</reference>
<feature type="compositionally biased region" description="Polar residues" evidence="1">
    <location>
        <begin position="117"/>
        <end position="126"/>
    </location>
</feature>
<feature type="compositionally biased region" description="Polar residues" evidence="1">
    <location>
        <begin position="319"/>
        <end position="361"/>
    </location>
</feature>
<dbReference type="PANTHER" id="PTHR45748:SF7">
    <property type="entry name" value="1-PHOSPHATIDYLINOSITOL 3-PHOSPHATE 5-KINASE-RELATED"/>
    <property type="match status" value="1"/>
</dbReference>
<gene>
    <name evidence="3" type="ORF">HCDG_02549</name>
</gene>
<dbReference type="GO" id="GO:0046854">
    <property type="term" value="P:phosphatidylinositol phosphate biosynthetic process"/>
    <property type="evidence" value="ECO:0007669"/>
    <property type="project" value="TreeGrafter"/>
</dbReference>
<feature type="region of interest" description="Disordered" evidence="1">
    <location>
        <begin position="168"/>
        <end position="194"/>
    </location>
</feature>
<dbReference type="eggNOG" id="KOG0230">
    <property type="taxonomic scope" value="Eukaryota"/>
</dbReference>
<accession>C6H8L8</accession>
<sequence length="725" mass="82013">MLSVKSRLKSINVDSVMPEMAESCKQEIEALTKRANDDHLALIKQHQELYMNSRYWEIVPLNRVIHATQEKAVEWDATFAEFERNFFPSEKDIRRLATLQLKRIFLDKEGSVASFTSTDEMSTITPTEAEETDGTTTSPLVESPKLARRMTLSPQEAKNVLASVVEEHSGKLNRDDESPEQLHSPTLPKVEKREAVKLPATPMSSEEDIQHLDLVISPQNETKNPNPPQPERLPSHSAETTAEAHPASDSNSQSAPELLLSDASNEAQAESEEKQRSEDSTEQPAIRAPQTPRPSGIPRPTERSARKDPNGTSPPLLRAQSQPSYVSNDNSSVTGIQVPQRSSTGGSSPKSAEKQTGQSSDSKLKGNEKRFSDRLGLSSLKPSKLTSGHHSLIPRSVQSRTSRVSNLARHFEQLSREFEKERLKEREQRALQRKNSRAYPMASSNPIVEVYKNVRDAVEERDPSDEDFLSNQSSAATSKESTTLMSEMIVDSLEETNKLSPDELYLKELPKYERTSLLKVLTNFWAERSASGWAPLEYPLSDSDHVFADCDIIVREDEPSSLIAFALDSEDYKNKLWSIQEHDEIIETKPNDGRREPEVEHSLLRETGTHLKYQFQEGQTKMLSYFQIMSEALFHELPSAIAKMFGFYQVIIKNPVTGVEFNWFLLLMENLFYDRNPTRIFDLKGSMRNRKVQSTGERNEVLLDENMVCFRWVKSRAGSSFSLPL</sequence>
<feature type="region of interest" description="Disordered" evidence="1">
    <location>
        <begin position="461"/>
        <end position="481"/>
    </location>
</feature>
<dbReference type="VEuPathDB" id="FungiDB:HCDG_02549"/>
<dbReference type="GO" id="GO:0000285">
    <property type="term" value="F:1-phosphatidylinositol-3-phosphate 5-kinase activity"/>
    <property type="evidence" value="ECO:0007669"/>
    <property type="project" value="TreeGrafter"/>
</dbReference>
<dbReference type="GO" id="GO:0000329">
    <property type="term" value="C:fungal-type vacuole membrane"/>
    <property type="evidence" value="ECO:0007669"/>
    <property type="project" value="TreeGrafter"/>
</dbReference>
<organism evidence="3 4">
    <name type="scientific">Ajellomyces capsulatus (strain H143)</name>
    <name type="common">Darling's disease fungus</name>
    <name type="synonym">Histoplasma capsulatum</name>
    <dbReference type="NCBI Taxonomy" id="544712"/>
    <lineage>
        <taxon>Eukaryota</taxon>
        <taxon>Fungi</taxon>
        <taxon>Dikarya</taxon>
        <taxon>Ascomycota</taxon>
        <taxon>Pezizomycotina</taxon>
        <taxon>Eurotiomycetes</taxon>
        <taxon>Eurotiomycetidae</taxon>
        <taxon>Onygenales</taxon>
        <taxon>Ajellomycetaceae</taxon>
        <taxon>Histoplasma</taxon>
    </lineage>
</organism>
<dbReference type="EMBL" id="GG692421">
    <property type="protein sequence ID" value="EER42651.1"/>
    <property type="molecule type" value="Genomic_DNA"/>
</dbReference>
<dbReference type="PANTHER" id="PTHR45748">
    <property type="entry name" value="1-PHOSPHATIDYLINOSITOL 3-PHOSPHATE 5-KINASE-RELATED"/>
    <property type="match status" value="1"/>
</dbReference>
<proteinExistence type="predicted"/>
<keyword evidence="3" id="KW-0418">Kinase</keyword>
<feature type="compositionally biased region" description="Polar residues" evidence="1">
    <location>
        <begin position="469"/>
        <end position="481"/>
    </location>
</feature>
<dbReference type="PROSITE" id="PS50168">
    <property type="entry name" value="DED"/>
    <property type="match status" value="1"/>
</dbReference>
<evidence type="ECO:0000259" key="2">
    <source>
        <dbReference type="PROSITE" id="PS50168"/>
    </source>
</evidence>
<dbReference type="AlphaFoldDB" id="C6H8L8"/>
<dbReference type="Proteomes" id="UP000002624">
    <property type="component" value="Unassembled WGS sequence"/>
</dbReference>
<feature type="compositionally biased region" description="Basic and acidic residues" evidence="1">
    <location>
        <begin position="300"/>
        <end position="309"/>
    </location>
</feature>
<feature type="domain" description="DED" evidence="2">
    <location>
        <begin position="446"/>
        <end position="523"/>
    </location>
</feature>